<keyword evidence="2" id="KW-0378">Hydrolase</keyword>
<dbReference type="NCBIfam" id="TIGR01549">
    <property type="entry name" value="HAD-SF-IA-v1"/>
    <property type="match status" value="1"/>
</dbReference>
<proteinExistence type="predicted"/>
<dbReference type="PRINTS" id="PR00413">
    <property type="entry name" value="HADHALOGNASE"/>
</dbReference>
<gene>
    <name evidence="5" type="ORF">GCM10009817_07340</name>
</gene>
<dbReference type="InterPro" id="IPR023214">
    <property type="entry name" value="HAD_sf"/>
</dbReference>
<reference evidence="5 6" key="1">
    <citation type="journal article" date="2019" name="Int. J. Syst. Evol. Microbiol.">
        <title>The Global Catalogue of Microorganisms (GCM) 10K type strain sequencing project: providing services to taxonomists for standard genome sequencing and annotation.</title>
        <authorList>
            <consortium name="The Broad Institute Genomics Platform"/>
            <consortium name="The Broad Institute Genome Sequencing Center for Infectious Disease"/>
            <person name="Wu L."/>
            <person name="Ma J."/>
        </authorList>
    </citation>
    <scope>NUCLEOTIDE SEQUENCE [LARGE SCALE GENOMIC DNA]</scope>
    <source>
        <strain evidence="5 6">JCM 15628</strain>
    </source>
</reference>
<evidence type="ECO:0000256" key="4">
    <source>
        <dbReference type="SAM" id="MobiDB-lite"/>
    </source>
</evidence>
<evidence type="ECO:0000256" key="2">
    <source>
        <dbReference type="ARBA" id="ARBA00022801"/>
    </source>
</evidence>
<dbReference type="SFLD" id="SFLDS00003">
    <property type="entry name" value="Haloacid_Dehalogenase"/>
    <property type="match status" value="1"/>
</dbReference>
<dbReference type="RefSeq" id="WP_344058510.1">
    <property type="nucleotide sequence ID" value="NZ_BAAAPU010000003.1"/>
</dbReference>
<dbReference type="Pfam" id="PF00702">
    <property type="entry name" value="Hydrolase"/>
    <property type="match status" value="1"/>
</dbReference>
<dbReference type="SUPFAM" id="SSF56784">
    <property type="entry name" value="HAD-like"/>
    <property type="match status" value="1"/>
</dbReference>
<organism evidence="5 6">
    <name type="scientific">Terrabacter lapilli</name>
    <dbReference type="NCBI Taxonomy" id="436231"/>
    <lineage>
        <taxon>Bacteria</taxon>
        <taxon>Bacillati</taxon>
        <taxon>Actinomycetota</taxon>
        <taxon>Actinomycetes</taxon>
        <taxon>Micrococcales</taxon>
        <taxon>Intrasporangiaceae</taxon>
        <taxon>Terrabacter</taxon>
    </lineage>
</organism>
<dbReference type="InterPro" id="IPR051400">
    <property type="entry name" value="HAD-like_hydrolase"/>
</dbReference>
<evidence type="ECO:0000313" key="5">
    <source>
        <dbReference type="EMBL" id="GAA1969917.1"/>
    </source>
</evidence>
<comment type="cofactor">
    <cofactor evidence="1">
        <name>Mg(2+)</name>
        <dbReference type="ChEBI" id="CHEBI:18420"/>
    </cofactor>
</comment>
<comment type="caution">
    <text evidence="5">The sequence shown here is derived from an EMBL/GenBank/DDBJ whole genome shotgun (WGS) entry which is preliminary data.</text>
</comment>
<keyword evidence="3" id="KW-0460">Magnesium</keyword>
<evidence type="ECO:0000256" key="3">
    <source>
        <dbReference type="ARBA" id="ARBA00022842"/>
    </source>
</evidence>
<evidence type="ECO:0000313" key="6">
    <source>
        <dbReference type="Proteomes" id="UP001500013"/>
    </source>
</evidence>
<dbReference type="Proteomes" id="UP001500013">
    <property type="component" value="Unassembled WGS sequence"/>
</dbReference>
<dbReference type="PANTHER" id="PTHR46470">
    <property type="entry name" value="N-ACYLNEURAMINATE-9-PHOSPHATASE"/>
    <property type="match status" value="1"/>
</dbReference>
<dbReference type="InterPro" id="IPR036412">
    <property type="entry name" value="HAD-like_sf"/>
</dbReference>
<dbReference type="Gene3D" id="3.40.50.1000">
    <property type="entry name" value="HAD superfamily/HAD-like"/>
    <property type="match status" value="1"/>
</dbReference>
<dbReference type="EMBL" id="BAAAPU010000003">
    <property type="protein sequence ID" value="GAA1969917.1"/>
    <property type="molecule type" value="Genomic_DNA"/>
</dbReference>
<evidence type="ECO:0000256" key="1">
    <source>
        <dbReference type="ARBA" id="ARBA00001946"/>
    </source>
</evidence>
<name>A0ABN2RIU9_9MICO</name>
<sequence>MTASARPVEAVVFDWGGTLTPWHEVDLPQQWRVFARTVHGLPVEDPDMPVEDLAEADSLAMRIHEAEERAWRRGRETHESASLAAILEEAGVDPAHDRHHLALAAYQRFWEPHTHTDEQVRPLWESLRRRGIRIGVLSNTIWTRDYHREVFERDGVLHLLDADVYSSEIHVVKPHPDAFRSACDALGVAPENAVYVGDRLFEDVHGPHQVGMRAILVPHSDIPAGQRTAVVARPDAVADELLDVAGIVALWNHEARTDEADDADDADAGAPSDSEAMAVDRA</sequence>
<dbReference type="SFLD" id="SFLDG01129">
    <property type="entry name" value="C1.5:_HAD__Beta-PGM__Phosphata"/>
    <property type="match status" value="1"/>
</dbReference>
<protein>
    <submittedName>
        <fullName evidence="5">HAD family phosphatase</fullName>
    </submittedName>
</protein>
<feature type="region of interest" description="Disordered" evidence="4">
    <location>
        <begin position="258"/>
        <end position="282"/>
    </location>
</feature>
<dbReference type="InterPro" id="IPR006439">
    <property type="entry name" value="HAD-SF_hydro_IA"/>
</dbReference>
<accession>A0ABN2RIU9</accession>
<keyword evidence="6" id="KW-1185">Reference proteome</keyword>